<protein>
    <submittedName>
        <fullName evidence="2">Uncharacterized protein</fullName>
    </submittedName>
</protein>
<evidence type="ECO:0000256" key="1">
    <source>
        <dbReference type="SAM" id="SignalP"/>
    </source>
</evidence>
<feature type="chain" id="PRO_5046014464" evidence="1">
    <location>
        <begin position="23"/>
        <end position="135"/>
    </location>
</feature>
<dbReference type="EMBL" id="CP091511">
    <property type="protein sequence ID" value="UOO90419.1"/>
    <property type="molecule type" value="Genomic_DNA"/>
</dbReference>
<sequence>MNILLKLASTALLCIVALPVFADDIQDSYCQMQSQLAETTLIGRYLGKSQTDAMQVVVRATDGMDDAFEQNIFIMLMGEIVDGVYERELMDAPEQHEAALLAEAKALGRTVHSNCMHMDVKQVLKTMREGYGPAR</sequence>
<name>A0ABY4E4I6_9NEIS</name>
<dbReference type="Proteomes" id="UP000832011">
    <property type="component" value="Chromosome"/>
</dbReference>
<keyword evidence="3" id="KW-1185">Reference proteome</keyword>
<accession>A0ABY4E4I6</accession>
<reference evidence="2 3" key="1">
    <citation type="journal article" date="2022" name="Res Sq">
        <title>Evolution of multicellular longitudinally dividing oral cavity symbionts (Neisseriaceae).</title>
        <authorList>
            <person name="Nyongesa S."/>
            <person name="Weber P."/>
            <person name="Bernet E."/>
            <person name="Pullido F."/>
            <person name="Nieckarz M."/>
            <person name="Delaby M."/>
            <person name="Nieves C."/>
            <person name="Viehboeck T."/>
            <person name="Krause N."/>
            <person name="Rivera-Millot A."/>
            <person name="Nakamura A."/>
            <person name="Vischer N."/>
            <person name="VanNieuwenhze M."/>
            <person name="Brun Y."/>
            <person name="Cava F."/>
            <person name="Bulgheresi S."/>
            <person name="Veyrier F."/>
        </authorList>
    </citation>
    <scope>NUCLEOTIDE SEQUENCE [LARGE SCALE GENOMIC DNA]</scope>
    <source>
        <strain evidence="2 3">SN4</strain>
    </source>
</reference>
<dbReference type="RefSeq" id="WP_058355702.1">
    <property type="nucleotide sequence ID" value="NZ_CABKVG010000008.1"/>
</dbReference>
<evidence type="ECO:0000313" key="3">
    <source>
        <dbReference type="Proteomes" id="UP000832011"/>
    </source>
</evidence>
<keyword evidence="1" id="KW-0732">Signal</keyword>
<gene>
    <name evidence="2" type="ORF">LVJ82_05425</name>
</gene>
<organism evidence="2 3">
    <name type="scientific">Vitreoscilla massiliensis</name>
    <dbReference type="NCBI Taxonomy" id="1689272"/>
    <lineage>
        <taxon>Bacteria</taxon>
        <taxon>Pseudomonadati</taxon>
        <taxon>Pseudomonadota</taxon>
        <taxon>Betaproteobacteria</taxon>
        <taxon>Neisseriales</taxon>
        <taxon>Neisseriaceae</taxon>
        <taxon>Vitreoscilla</taxon>
    </lineage>
</organism>
<evidence type="ECO:0000313" key="2">
    <source>
        <dbReference type="EMBL" id="UOO90419.1"/>
    </source>
</evidence>
<proteinExistence type="predicted"/>
<feature type="signal peptide" evidence="1">
    <location>
        <begin position="1"/>
        <end position="22"/>
    </location>
</feature>